<keyword evidence="9" id="KW-1185">Reference proteome</keyword>
<dbReference type="GO" id="GO:0003723">
    <property type="term" value="F:RNA binding"/>
    <property type="evidence" value="ECO:0007669"/>
    <property type="project" value="InterPro"/>
</dbReference>
<dbReference type="GO" id="GO:0008270">
    <property type="term" value="F:zinc ion binding"/>
    <property type="evidence" value="ECO:0007669"/>
    <property type="project" value="InterPro"/>
</dbReference>
<name>A0A8T2X0F6_POPDE</name>
<accession>A0A8T2X0F6</accession>
<keyword evidence="5" id="KW-0496">Mitochondrion</keyword>
<evidence type="ECO:0000256" key="4">
    <source>
        <dbReference type="ARBA" id="ARBA00022946"/>
    </source>
</evidence>
<dbReference type="Proteomes" id="UP000807159">
    <property type="component" value="Chromosome 16"/>
</dbReference>
<feature type="repeat" description="PPR" evidence="6">
    <location>
        <begin position="234"/>
        <end position="268"/>
    </location>
</feature>
<dbReference type="GO" id="GO:0009451">
    <property type="term" value="P:RNA modification"/>
    <property type="evidence" value="ECO:0007669"/>
    <property type="project" value="InterPro"/>
</dbReference>
<dbReference type="Gene3D" id="1.25.40.10">
    <property type="entry name" value="Tetratricopeptide repeat domain"/>
    <property type="match status" value="3"/>
</dbReference>
<evidence type="ECO:0000256" key="5">
    <source>
        <dbReference type="ARBA" id="ARBA00023128"/>
    </source>
</evidence>
<evidence type="ECO:0000313" key="8">
    <source>
        <dbReference type="EMBL" id="KAH8485621.1"/>
    </source>
</evidence>
<comment type="subcellular location">
    <subcellularLocation>
        <location evidence="1">Mitochondrion</location>
    </subcellularLocation>
</comment>
<dbReference type="EMBL" id="JACEGQ020000016">
    <property type="protein sequence ID" value="KAH8485621.1"/>
    <property type="molecule type" value="Genomic_DNA"/>
</dbReference>
<dbReference type="Pfam" id="PF14432">
    <property type="entry name" value="DYW_deaminase"/>
    <property type="match status" value="1"/>
</dbReference>
<dbReference type="FunFam" id="1.25.40.10:FF:000144">
    <property type="entry name" value="Pentatricopeptide repeat-containing protein, mitochondrial"/>
    <property type="match status" value="1"/>
</dbReference>
<dbReference type="InterPro" id="IPR046848">
    <property type="entry name" value="E_motif"/>
</dbReference>
<evidence type="ECO:0000256" key="1">
    <source>
        <dbReference type="ARBA" id="ARBA00004173"/>
    </source>
</evidence>
<comment type="similarity">
    <text evidence="2">Belongs to the PPR family. PCMP-H subfamily.</text>
</comment>
<dbReference type="Pfam" id="PF20431">
    <property type="entry name" value="E_motif"/>
    <property type="match status" value="1"/>
</dbReference>
<dbReference type="PROSITE" id="PS51375">
    <property type="entry name" value="PPR"/>
    <property type="match status" value="4"/>
</dbReference>
<keyword evidence="4" id="KW-0809">Transit peptide</keyword>
<reference evidence="8" key="1">
    <citation type="journal article" date="2021" name="J. Hered.">
        <title>Genome Assembly of Salicaceae Populus deltoides (Eastern Cottonwood) I-69 Based on Nanopore Sequencing and Hi-C Technologies.</title>
        <authorList>
            <person name="Bai S."/>
            <person name="Wu H."/>
            <person name="Zhang J."/>
            <person name="Pan Z."/>
            <person name="Zhao W."/>
            <person name="Li Z."/>
            <person name="Tong C."/>
        </authorList>
    </citation>
    <scope>NUCLEOTIDE SEQUENCE</scope>
    <source>
        <tissue evidence="8">Leaf</tissue>
    </source>
</reference>
<evidence type="ECO:0000256" key="6">
    <source>
        <dbReference type="PROSITE-ProRule" id="PRU00708"/>
    </source>
</evidence>
<dbReference type="AlphaFoldDB" id="A0A8T2X0F6"/>
<evidence type="ECO:0000256" key="2">
    <source>
        <dbReference type="ARBA" id="ARBA00006643"/>
    </source>
</evidence>
<dbReference type="InterPro" id="IPR032867">
    <property type="entry name" value="DYW_dom"/>
</dbReference>
<gene>
    <name evidence="8" type="ORF">H0E87_027167</name>
</gene>
<dbReference type="InterPro" id="IPR046960">
    <property type="entry name" value="PPR_At4g14850-like_plant"/>
</dbReference>
<dbReference type="PANTHER" id="PTHR47926">
    <property type="entry name" value="PENTATRICOPEPTIDE REPEAT-CONTAINING PROTEIN"/>
    <property type="match status" value="1"/>
</dbReference>
<sequence length="644" mass="72570">MKLLSYIDLFLHYPKHANASILNQFTRQLTTLSSFLPTKPTNLNVLCTKGQLQRALLEMAIQGPEIKFDGYNMLLNECVNKRAVREGQRVHAHMIKTCYLPPVYLSTRLIILYTKCECLGCARHVFDEMRERNVVSWTAMISGYSQRGFASEALHLFVQMLRSDTEPNEFTFATVLSSCTGVSGFELGRQIHSHIFKRNYENHIFVGSSLLDMYAKAGRIHEARGVFECLPERDVVSCTAIISGYAQLGLDEEALGLFCRLQREGMSSNYVTYASLLTALSGLAALDHGKQVHSHVLRCELPFYVVLQNSLIDMYSKCGNLNYARKIFNNMPVRTVISWNAMLVGYSKHGKGVEVVKLFKLMREENKVKPDSVTFLAVLSGCSHGGLEDEGLEMFDEMMNGGDGIEAGIEHYGCVIDLLGRAGRVEEAFALIKKMPFEPTAAIWGSLLGACRVHSNTNIGEFVGCRLLEIEPENAGNYVILSNLYASAGRWEDVRNVRELMMEKAVIKEPGRSWIELDQTIHTFYASDRSHPRREEVFLKARELLVKFKESGYVPDQSCVLYDVDEEQKEKILLGHSEKLALAFGLISTSEGVPLRVIKNLRICVDCHNFAKFVSKVYGRQVSIRDKNRFHHVAGGICSCGDYW</sequence>
<dbReference type="Pfam" id="PF01535">
    <property type="entry name" value="PPR"/>
    <property type="match status" value="2"/>
</dbReference>
<dbReference type="NCBIfam" id="TIGR00756">
    <property type="entry name" value="PPR"/>
    <property type="match status" value="5"/>
</dbReference>
<proteinExistence type="inferred from homology"/>
<organism evidence="8 9">
    <name type="scientific">Populus deltoides</name>
    <name type="common">Eastern poplar</name>
    <name type="synonym">Eastern cottonwood</name>
    <dbReference type="NCBI Taxonomy" id="3696"/>
    <lineage>
        <taxon>Eukaryota</taxon>
        <taxon>Viridiplantae</taxon>
        <taxon>Streptophyta</taxon>
        <taxon>Embryophyta</taxon>
        <taxon>Tracheophyta</taxon>
        <taxon>Spermatophyta</taxon>
        <taxon>Magnoliopsida</taxon>
        <taxon>eudicotyledons</taxon>
        <taxon>Gunneridae</taxon>
        <taxon>Pentapetalae</taxon>
        <taxon>rosids</taxon>
        <taxon>fabids</taxon>
        <taxon>Malpighiales</taxon>
        <taxon>Salicaceae</taxon>
        <taxon>Saliceae</taxon>
        <taxon>Populus</taxon>
    </lineage>
</organism>
<dbReference type="FunFam" id="1.25.40.10:FF:000488">
    <property type="entry name" value="Pentatricopeptide repeat-containing protein, mitochondrial"/>
    <property type="match status" value="1"/>
</dbReference>
<protein>
    <recommendedName>
        <fullName evidence="7">DYW domain-containing protein</fullName>
    </recommendedName>
</protein>
<feature type="repeat" description="PPR" evidence="6">
    <location>
        <begin position="133"/>
        <end position="167"/>
    </location>
</feature>
<feature type="repeat" description="PPR" evidence="6">
    <location>
        <begin position="371"/>
        <end position="405"/>
    </location>
</feature>
<dbReference type="InterPro" id="IPR011990">
    <property type="entry name" value="TPR-like_helical_dom_sf"/>
</dbReference>
<comment type="caution">
    <text evidence="8">The sequence shown here is derived from an EMBL/GenBank/DDBJ whole genome shotgun (WGS) entry which is preliminary data.</text>
</comment>
<evidence type="ECO:0000313" key="9">
    <source>
        <dbReference type="Proteomes" id="UP000807159"/>
    </source>
</evidence>
<feature type="repeat" description="PPR" evidence="6">
    <location>
        <begin position="335"/>
        <end position="369"/>
    </location>
</feature>
<dbReference type="PANTHER" id="PTHR47926:SF466">
    <property type="entry name" value="(WILD MALAYSIAN BANANA) HYPOTHETICAL PROTEIN"/>
    <property type="match status" value="1"/>
</dbReference>
<evidence type="ECO:0000256" key="3">
    <source>
        <dbReference type="ARBA" id="ARBA00022737"/>
    </source>
</evidence>
<dbReference type="Pfam" id="PF13041">
    <property type="entry name" value="PPR_2"/>
    <property type="match status" value="3"/>
</dbReference>
<dbReference type="FunFam" id="1.25.40.10:FF:000366">
    <property type="entry name" value="Pentatricopeptide (PPR) repeat-containing protein"/>
    <property type="match status" value="1"/>
</dbReference>
<evidence type="ECO:0000259" key="7">
    <source>
        <dbReference type="Pfam" id="PF14432"/>
    </source>
</evidence>
<dbReference type="InterPro" id="IPR002885">
    <property type="entry name" value="PPR_rpt"/>
</dbReference>
<dbReference type="FunFam" id="1.25.40.10:FF:000501">
    <property type="entry name" value="Putative pentatricopeptide repeat-containing protein mitochondrial"/>
    <property type="match status" value="1"/>
</dbReference>
<dbReference type="GO" id="GO:0005739">
    <property type="term" value="C:mitochondrion"/>
    <property type="evidence" value="ECO:0007669"/>
    <property type="project" value="UniProtKB-SubCell"/>
</dbReference>
<keyword evidence="3" id="KW-0677">Repeat</keyword>
<feature type="domain" description="DYW" evidence="7">
    <location>
        <begin position="552"/>
        <end position="644"/>
    </location>
</feature>